<evidence type="ECO:0000313" key="2">
    <source>
        <dbReference type="Proteomes" id="UP000579605"/>
    </source>
</evidence>
<dbReference type="Proteomes" id="UP000579605">
    <property type="component" value="Unassembled WGS sequence"/>
</dbReference>
<name>A0A852Z5C7_9ACTN</name>
<dbReference type="AlphaFoldDB" id="A0A852Z5C7"/>
<proteinExistence type="predicted"/>
<evidence type="ECO:0000313" key="1">
    <source>
        <dbReference type="EMBL" id="NYH88061.1"/>
    </source>
</evidence>
<dbReference type="EMBL" id="JACBZH010000001">
    <property type="protein sequence ID" value="NYH88061.1"/>
    <property type="molecule type" value="Genomic_DNA"/>
</dbReference>
<comment type="caution">
    <text evidence="1">The sequence shown here is derived from an EMBL/GenBank/DDBJ whole genome shotgun (WGS) entry which is preliminary data.</text>
</comment>
<reference evidence="1 2" key="1">
    <citation type="submission" date="2020-07" db="EMBL/GenBank/DDBJ databases">
        <title>Sequencing the genomes of 1000 actinobacteria strains.</title>
        <authorList>
            <person name="Klenk H.-P."/>
        </authorList>
    </citation>
    <scope>NUCLEOTIDE SEQUENCE [LARGE SCALE GENOMIC DNA]</scope>
    <source>
        <strain evidence="1 2">DSM 18448</strain>
    </source>
</reference>
<gene>
    <name evidence="1" type="ORF">F4554_000699</name>
</gene>
<protein>
    <recommendedName>
        <fullName evidence="3">Alpha/beta hydrolase family protein</fullName>
    </recommendedName>
</protein>
<accession>A0A852Z5C7</accession>
<organism evidence="1 2">
    <name type="scientific">Actinopolymorpha rutila</name>
    <dbReference type="NCBI Taxonomy" id="446787"/>
    <lineage>
        <taxon>Bacteria</taxon>
        <taxon>Bacillati</taxon>
        <taxon>Actinomycetota</taxon>
        <taxon>Actinomycetes</taxon>
        <taxon>Propionibacteriales</taxon>
        <taxon>Actinopolymorphaceae</taxon>
        <taxon>Actinopolymorpha</taxon>
    </lineage>
</organism>
<keyword evidence="2" id="KW-1185">Reference proteome</keyword>
<evidence type="ECO:0008006" key="3">
    <source>
        <dbReference type="Google" id="ProtNLM"/>
    </source>
</evidence>
<dbReference type="RefSeq" id="WP_202889131.1">
    <property type="nucleotide sequence ID" value="NZ_BAAARR010000004.1"/>
</dbReference>
<sequence>MKPPTRLDSDIGAGPRTMRAGGTPVAAGIADATLVELPGAAHILNGTDRATWLRHVRQSLGGTR</sequence>